<keyword evidence="3" id="KW-0997">Cell inner membrane</keyword>
<organism evidence="9 10">
    <name type="scientific">Nesterenkonia flava</name>
    <dbReference type="NCBI Taxonomy" id="469799"/>
    <lineage>
        <taxon>Bacteria</taxon>
        <taxon>Bacillati</taxon>
        <taxon>Actinomycetota</taxon>
        <taxon>Actinomycetes</taxon>
        <taxon>Micrococcales</taxon>
        <taxon>Micrococcaceae</taxon>
        <taxon>Nesterenkonia</taxon>
    </lineage>
</organism>
<dbReference type="PANTHER" id="PTHR33362">
    <property type="entry name" value="SIALIC ACID TRAP TRANSPORTER PERMEASE PROTEIN SIAT-RELATED"/>
    <property type="match status" value="1"/>
</dbReference>
<evidence type="ECO:0000313" key="10">
    <source>
        <dbReference type="Proteomes" id="UP001260872"/>
    </source>
</evidence>
<dbReference type="EMBL" id="JAVKGT010000053">
    <property type="protein sequence ID" value="MDR5713073.1"/>
    <property type="molecule type" value="Genomic_DNA"/>
</dbReference>
<dbReference type="Pfam" id="PF06808">
    <property type="entry name" value="DctM"/>
    <property type="match status" value="1"/>
</dbReference>
<feature type="domain" description="TRAP C4-dicarboxylate transport system permease DctM subunit" evidence="8">
    <location>
        <begin position="8"/>
        <end position="418"/>
    </location>
</feature>
<keyword evidence="5 7" id="KW-1133">Transmembrane helix</keyword>
<evidence type="ECO:0000256" key="1">
    <source>
        <dbReference type="ARBA" id="ARBA00004429"/>
    </source>
</evidence>
<evidence type="ECO:0000256" key="5">
    <source>
        <dbReference type="ARBA" id="ARBA00022989"/>
    </source>
</evidence>
<accession>A0ABU1FY37</accession>
<evidence type="ECO:0000256" key="3">
    <source>
        <dbReference type="ARBA" id="ARBA00022519"/>
    </source>
</evidence>
<feature type="transmembrane region" description="Helical" evidence="7">
    <location>
        <begin position="170"/>
        <end position="191"/>
    </location>
</feature>
<sequence length="422" mass="43993">MSISILILLLLVLILLRVPVGFALLVPSLLYIVFDPQATFGIAIQQLMNGGNSFALLAIPMFVLLGNLANASGITDRMYDFASASLRGVRGGLAYVNVGTSVGFSLVSGAAISDAAAMGKIQVPQMVKRGYPAGFSLGLTGASSLIAPMVPPSIPAVVYAITAGVSVSSLFVAGIFPALVITLLFIAYVALKMRKLTTVQEGDEKGVGAKRLWILFLRTLPAVGAPVIVLGGILAGYFTPTEASAAGVVYVLVLGLIYRGLNPKALLGALRTSTATSASIMFIVVNAALFGWVLARERVPQELAESVLGLTENPFVFLILLNLVLLAIGAIIEPTSAILILVPVLAPLAPLFGLDPIHMGIVIIFNLMIGLLTPPIGLVLFTLSEVTGYPVKTVIRGAVPFYGIMLVALAAISFVPLMLGIG</sequence>
<dbReference type="InterPro" id="IPR004681">
    <property type="entry name" value="TRAP_DctM"/>
</dbReference>
<dbReference type="PIRSF" id="PIRSF006066">
    <property type="entry name" value="HI0050"/>
    <property type="match status" value="1"/>
</dbReference>
<protein>
    <submittedName>
        <fullName evidence="9">TRAP transporter large permease</fullName>
    </submittedName>
</protein>
<evidence type="ECO:0000256" key="6">
    <source>
        <dbReference type="ARBA" id="ARBA00023136"/>
    </source>
</evidence>
<evidence type="ECO:0000256" key="4">
    <source>
        <dbReference type="ARBA" id="ARBA00022692"/>
    </source>
</evidence>
<feature type="transmembrane region" description="Helical" evidence="7">
    <location>
        <begin position="315"/>
        <end position="345"/>
    </location>
</feature>
<keyword evidence="4 7" id="KW-0812">Transmembrane</keyword>
<comment type="caution">
    <text evidence="9">The sequence shown here is derived from an EMBL/GenBank/DDBJ whole genome shotgun (WGS) entry which is preliminary data.</text>
</comment>
<comment type="subcellular location">
    <subcellularLocation>
        <location evidence="1">Cell inner membrane</location>
        <topology evidence="1">Multi-pass membrane protein</topology>
    </subcellularLocation>
</comment>
<feature type="transmembrane region" description="Helical" evidence="7">
    <location>
        <begin position="47"/>
        <end position="69"/>
    </location>
</feature>
<evidence type="ECO:0000256" key="2">
    <source>
        <dbReference type="ARBA" id="ARBA00022475"/>
    </source>
</evidence>
<keyword evidence="6 7" id="KW-0472">Membrane</keyword>
<reference evidence="10" key="1">
    <citation type="submission" date="2023-07" db="EMBL/GenBank/DDBJ databases">
        <title>Description of three actinobacteria isolated from air of manufacturing shop in a pharmaceutical factory.</title>
        <authorList>
            <person name="Zhang D.-F."/>
        </authorList>
    </citation>
    <scope>NUCLEOTIDE SEQUENCE [LARGE SCALE GENOMIC DNA]</scope>
    <source>
        <strain evidence="10">CCTCC AB 207010</strain>
    </source>
</reference>
<keyword evidence="2" id="KW-1003">Cell membrane</keyword>
<evidence type="ECO:0000313" key="9">
    <source>
        <dbReference type="EMBL" id="MDR5713073.1"/>
    </source>
</evidence>
<proteinExistence type="predicted"/>
<gene>
    <name evidence="9" type="ORF">RH857_13175</name>
</gene>
<feature type="transmembrane region" description="Helical" evidence="7">
    <location>
        <begin position="130"/>
        <end position="150"/>
    </location>
</feature>
<dbReference type="Proteomes" id="UP001260872">
    <property type="component" value="Unassembled WGS sequence"/>
</dbReference>
<evidence type="ECO:0000256" key="7">
    <source>
        <dbReference type="SAM" id="Phobius"/>
    </source>
</evidence>
<feature type="transmembrane region" description="Helical" evidence="7">
    <location>
        <begin position="357"/>
        <end position="381"/>
    </location>
</feature>
<feature type="transmembrane region" description="Helical" evidence="7">
    <location>
        <begin position="401"/>
        <end position="421"/>
    </location>
</feature>
<dbReference type="NCBIfam" id="TIGR00786">
    <property type="entry name" value="dctM"/>
    <property type="match status" value="1"/>
</dbReference>
<keyword evidence="10" id="KW-1185">Reference proteome</keyword>
<dbReference type="RefSeq" id="WP_310538438.1">
    <property type="nucleotide sequence ID" value="NZ_BAAAOC010000065.1"/>
</dbReference>
<feature type="transmembrane region" description="Helical" evidence="7">
    <location>
        <begin position="243"/>
        <end position="261"/>
    </location>
</feature>
<dbReference type="InterPro" id="IPR010656">
    <property type="entry name" value="DctM"/>
</dbReference>
<feature type="transmembrane region" description="Helical" evidence="7">
    <location>
        <begin position="273"/>
        <end position="295"/>
    </location>
</feature>
<name>A0ABU1FY37_9MICC</name>
<evidence type="ECO:0000259" key="8">
    <source>
        <dbReference type="Pfam" id="PF06808"/>
    </source>
</evidence>
<feature type="transmembrane region" description="Helical" evidence="7">
    <location>
        <begin position="212"/>
        <end position="237"/>
    </location>
</feature>